<feature type="compositionally biased region" description="Basic residues" evidence="1">
    <location>
        <begin position="123"/>
        <end position="135"/>
    </location>
</feature>
<gene>
    <name evidence="2" type="ORF">DCF25_15595</name>
</gene>
<sequence>MPIDDYASATLLSKQLDASVPFTVRPGKPLLKLMKEQGTPMSADRDYVVEKVMYSGDEGGIICMLQGAKTDKTVVGSSLTHLIIDPAHPLAEAVSAYRQQRTRQLKMQDQRGFTALAGQSASVKKKKKRSGGFGS</sequence>
<organism evidence="2 3">
    <name type="scientific">Leptolyngbya foveolarum</name>
    <dbReference type="NCBI Taxonomy" id="47253"/>
    <lineage>
        <taxon>Bacteria</taxon>
        <taxon>Bacillati</taxon>
        <taxon>Cyanobacteriota</taxon>
        <taxon>Cyanophyceae</taxon>
        <taxon>Leptolyngbyales</taxon>
        <taxon>Leptolyngbyaceae</taxon>
        <taxon>Leptolyngbya group</taxon>
        <taxon>Leptolyngbya</taxon>
    </lineage>
</organism>
<dbReference type="AlphaFoldDB" id="A0A2W4U1D5"/>
<accession>A0A2W4U1D5</accession>
<name>A0A2W4U1D5_9CYAN</name>
<evidence type="ECO:0000313" key="3">
    <source>
        <dbReference type="Proteomes" id="UP000249354"/>
    </source>
</evidence>
<protein>
    <submittedName>
        <fullName evidence="2">Uncharacterized protein</fullName>
    </submittedName>
</protein>
<feature type="region of interest" description="Disordered" evidence="1">
    <location>
        <begin position="116"/>
        <end position="135"/>
    </location>
</feature>
<dbReference type="EMBL" id="QBMC01000117">
    <property type="protein sequence ID" value="PZO13844.1"/>
    <property type="molecule type" value="Genomic_DNA"/>
</dbReference>
<proteinExistence type="predicted"/>
<evidence type="ECO:0000313" key="2">
    <source>
        <dbReference type="EMBL" id="PZO13844.1"/>
    </source>
</evidence>
<reference evidence="2 3" key="2">
    <citation type="submission" date="2018-06" db="EMBL/GenBank/DDBJ databases">
        <title>Metagenomic assembly of (sub)arctic Cyanobacteria and their associated microbiome from non-axenic cultures.</title>
        <authorList>
            <person name="Baurain D."/>
        </authorList>
    </citation>
    <scope>NUCLEOTIDE SEQUENCE [LARGE SCALE GENOMIC DNA]</scope>
    <source>
        <strain evidence="2">ULC129bin1</strain>
    </source>
</reference>
<dbReference type="Proteomes" id="UP000249354">
    <property type="component" value="Unassembled WGS sequence"/>
</dbReference>
<comment type="caution">
    <text evidence="2">The sequence shown here is derived from an EMBL/GenBank/DDBJ whole genome shotgun (WGS) entry which is preliminary data.</text>
</comment>
<evidence type="ECO:0000256" key="1">
    <source>
        <dbReference type="SAM" id="MobiDB-lite"/>
    </source>
</evidence>
<reference evidence="3" key="1">
    <citation type="submission" date="2018-04" db="EMBL/GenBank/DDBJ databases">
        <authorList>
            <person name="Cornet L."/>
        </authorList>
    </citation>
    <scope>NUCLEOTIDE SEQUENCE [LARGE SCALE GENOMIC DNA]</scope>
</reference>